<dbReference type="SUPFAM" id="SSF88713">
    <property type="entry name" value="Glycoside hydrolase/deacetylase"/>
    <property type="match status" value="1"/>
</dbReference>
<evidence type="ECO:0000256" key="1">
    <source>
        <dbReference type="ARBA" id="ARBA00004613"/>
    </source>
</evidence>
<dbReference type="PANTHER" id="PTHR34216">
    <property type="match status" value="1"/>
</dbReference>
<keyword evidence="2" id="KW-0732">Signal</keyword>
<dbReference type="RefSeq" id="WP_074485761.1">
    <property type="nucleotide sequence ID" value="NZ_FMXP01000010.1"/>
</dbReference>
<dbReference type="Pfam" id="PF01522">
    <property type="entry name" value="Polysacc_deac_1"/>
    <property type="match status" value="1"/>
</dbReference>
<dbReference type="InterPro" id="IPR002509">
    <property type="entry name" value="NODB_dom"/>
</dbReference>
<comment type="subcellular location">
    <subcellularLocation>
        <location evidence="1">Secreted</location>
    </subcellularLocation>
</comment>
<name>A0A1G6B9Y8_9STRE</name>
<sequence>MQERRKRKKKTPKIIFILLVLLALTLSLILVLKLSHPFSENKTEASITKISKSKKESETTTSDQISSESPDSADLPIDWIKQETLINIPILMYHAIHEMAPEEISNANLIVDPTTFESHIQKLSEEGYYFLTPEEAYQVLSENVLPNGNNKVIWLTFDDSLWDFYDHAFPILKKYQAKATNNVITGSVNNPGSLTLDQMIEMKEAGMSFQGHTVNHPDLEMSDLNSQNNELEISKEYLDSELNQETIAVAYPAGRYSNDTLQITQSLNYKLGVTTNEGLASAVDGLLSLNRVRILPSTTAESLLNQIQ</sequence>
<keyword evidence="6" id="KW-1185">Reference proteome</keyword>
<dbReference type="eggNOG" id="COG0726">
    <property type="taxonomic scope" value="Bacteria"/>
</dbReference>
<reference evidence="5 6" key="1">
    <citation type="submission" date="2016-10" db="EMBL/GenBank/DDBJ databases">
        <authorList>
            <person name="de Groot N.N."/>
        </authorList>
    </citation>
    <scope>NUCLEOTIDE SEQUENCE [LARGE SCALE GENOMIC DNA]</scope>
    <source>
        <strain evidence="5 6">A-4</strain>
    </source>
</reference>
<dbReference type="AlphaFoldDB" id="A0A1G6B9Y8"/>
<evidence type="ECO:0000259" key="4">
    <source>
        <dbReference type="PROSITE" id="PS51677"/>
    </source>
</evidence>
<dbReference type="GO" id="GO:0005975">
    <property type="term" value="P:carbohydrate metabolic process"/>
    <property type="evidence" value="ECO:0007669"/>
    <property type="project" value="InterPro"/>
</dbReference>
<protein>
    <submittedName>
        <fullName evidence="5">Polysaccharide deacetylase</fullName>
    </submittedName>
</protein>
<feature type="region of interest" description="Disordered" evidence="3">
    <location>
        <begin position="45"/>
        <end position="72"/>
    </location>
</feature>
<dbReference type="EMBL" id="FMXP01000010">
    <property type="protein sequence ID" value="SDB17445.1"/>
    <property type="molecule type" value="Genomic_DNA"/>
</dbReference>
<evidence type="ECO:0000256" key="3">
    <source>
        <dbReference type="SAM" id="MobiDB-lite"/>
    </source>
</evidence>
<dbReference type="InterPro" id="IPR051398">
    <property type="entry name" value="Polysacch_Deacetylase"/>
</dbReference>
<dbReference type="GO" id="GO:0016810">
    <property type="term" value="F:hydrolase activity, acting on carbon-nitrogen (but not peptide) bonds"/>
    <property type="evidence" value="ECO:0007669"/>
    <property type="project" value="InterPro"/>
</dbReference>
<dbReference type="PANTHER" id="PTHR34216:SF3">
    <property type="entry name" value="POLY-BETA-1,6-N-ACETYL-D-GLUCOSAMINE N-DEACETYLASE"/>
    <property type="match status" value="1"/>
</dbReference>
<dbReference type="InterPro" id="IPR011330">
    <property type="entry name" value="Glyco_hydro/deAcase_b/a-brl"/>
</dbReference>
<evidence type="ECO:0000313" key="5">
    <source>
        <dbReference type="EMBL" id="SDB17445.1"/>
    </source>
</evidence>
<proteinExistence type="predicted"/>
<dbReference type="Proteomes" id="UP000182508">
    <property type="component" value="Unassembled WGS sequence"/>
</dbReference>
<dbReference type="STRING" id="439219.SAMN02910293_00877"/>
<dbReference type="CDD" id="cd10918">
    <property type="entry name" value="CE4_NodB_like_5s_6s"/>
    <property type="match status" value="1"/>
</dbReference>
<accession>A0A1G6B9Y8</accession>
<feature type="domain" description="NodB homology" evidence="4">
    <location>
        <begin position="151"/>
        <end position="308"/>
    </location>
</feature>
<dbReference type="PROSITE" id="PS51677">
    <property type="entry name" value="NODB"/>
    <property type="match status" value="1"/>
</dbReference>
<evidence type="ECO:0000256" key="2">
    <source>
        <dbReference type="ARBA" id="ARBA00022729"/>
    </source>
</evidence>
<organism evidence="5 6">
    <name type="scientific">Streptococcus henryi</name>
    <dbReference type="NCBI Taxonomy" id="439219"/>
    <lineage>
        <taxon>Bacteria</taxon>
        <taxon>Bacillati</taxon>
        <taxon>Bacillota</taxon>
        <taxon>Bacilli</taxon>
        <taxon>Lactobacillales</taxon>
        <taxon>Streptococcaceae</taxon>
        <taxon>Streptococcus</taxon>
    </lineage>
</organism>
<dbReference type="Gene3D" id="3.20.20.370">
    <property type="entry name" value="Glycoside hydrolase/deacetylase"/>
    <property type="match status" value="1"/>
</dbReference>
<dbReference type="GO" id="GO:0005576">
    <property type="term" value="C:extracellular region"/>
    <property type="evidence" value="ECO:0007669"/>
    <property type="project" value="UniProtKB-SubCell"/>
</dbReference>
<evidence type="ECO:0000313" key="6">
    <source>
        <dbReference type="Proteomes" id="UP000182508"/>
    </source>
</evidence>
<gene>
    <name evidence="5" type="ORF">SAMN02910293_00877</name>
</gene>